<evidence type="ECO:0000256" key="2">
    <source>
        <dbReference type="ARBA" id="ARBA00022679"/>
    </source>
</evidence>
<dbReference type="InterPro" id="IPR002582">
    <property type="entry name" value="ACPS"/>
</dbReference>
<dbReference type="InterPro" id="IPR000700">
    <property type="entry name" value="PAS-assoc_C"/>
</dbReference>
<evidence type="ECO:0000256" key="8">
    <source>
        <dbReference type="HAMAP-Rule" id="MF_00101"/>
    </source>
</evidence>
<dbReference type="EC" id="2.7.8.7" evidence="8"/>
<name>A0A1T4JWS6_9FIRM</name>
<dbReference type="InterPro" id="IPR004568">
    <property type="entry name" value="Ppantetheine-prot_Trfase_dom"/>
</dbReference>
<comment type="function">
    <text evidence="8">Transfers the 4'-phosphopantetheine moiety from coenzyme A to a Ser of acyl-carrier-protein.</text>
</comment>
<reference evidence="11" key="1">
    <citation type="submission" date="2017-02" db="EMBL/GenBank/DDBJ databases">
        <authorList>
            <person name="Varghese N."/>
            <person name="Submissions S."/>
        </authorList>
    </citation>
    <scope>NUCLEOTIDE SEQUENCE [LARGE SCALE GENOMIC DNA]</scope>
    <source>
        <strain evidence="11">ATCC BAA-73</strain>
    </source>
</reference>
<comment type="cofactor">
    <cofactor evidence="8">
        <name>Mg(2+)</name>
        <dbReference type="ChEBI" id="CHEBI:18420"/>
    </cofactor>
</comment>
<dbReference type="GO" id="GO:0005737">
    <property type="term" value="C:cytoplasm"/>
    <property type="evidence" value="ECO:0007669"/>
    <property type="project" value="UniProtKB-SubCell"/>
</dbReference>
<feature type="binding site" evidence="8">
    <location>
        <position position="8"/>
    </location>
    <ligand>
        <name>Mg(2+)</name>
        <dbReference type="ChEBI" id="CHEBI:18420"/>
    </ligand>
</feature>
<evidence type="ECO:0000256" key="7">
    <source>
        <dbReference type="ARBA" id="ARBA00023160"/>
    </source>
</evidence>
<dbReference type="GO" id="GO:0000287">
    <property type="term" value="F:magnesium ion binding"/>
    <property type="evidence" value="ECO:0007669"/>
    <property type="project" value="UniProtKB-UniRule"/>
</dbReference>
<keyword evidence="11" id="KW-1185">Reference proteome</keyword>
<feature type="domain" description="PAC" evidence="9">
    <location>
        <begin position="1"/>
        <end position="21"/>
    </location>
</feature>
<keyword evidence="3 8" id="KW-0479">Metal-binding</keyword>
<keyword evidence="4 8" id="KW-0276">Fatty acid metabolism</keyword>
<keyword evidence="2 8" id="KW-0808">Transferase</keyword>
<keyword evidence="6 8" id="KW-0443">Lipid metabolism</keyword>
<dbReference type="InterPro" id="IPR008278">
    <property type="entry name" value="4-PPantetheinyl_Trfase_dom"/>
</dbReference>
<dbReference type="Gene3D" id="3.90.470.20">
    <property type="entry name" value="4'-phosphopantetheinyl transferase domain"/>
    <property type="match status" value="1"/>
</dbReference>
<keyword evidence="1 8" id="KW-0444">Lipid biosynthesis</keyword>
<evidence type="ECO:0000256" key="1">
    <source>
        <dbReference type="ARBA" id="ARBA00022516"/>
    </source>
</evidence>
<evidence type="ECO:0000259" key="9">
    <source>
        <dbReference type="PROSITE" id="PS50113"/>
    </source>
</evidence>
<evidence type="ECO:0000256" key="6">
    <source>
        <dbReference type="ARBA" id="ARBA00023098"/>
    </source>
</evidence>
<accession>A0A1T4JWS6</accession>
<dbReference type="OrthoDB" id="517356at2"/>
<feature type="binding site" evidence="8">
    <location>
        <position position="57"/>
    </location>
    <ligand>
        <name>Mg(2+)</name>
        <dbReference type="ChEBI" id="CHEBI:18420"/>
    </ligand>
</feature>
<comment type="similarity">
    <text evidence="8">Belongs to the P-Pant transferase superfamily. AcpS family.</text>
</comment>
<dbReference type="InterPro" id="IPR037143">
    <property type="entry name" value="4-PPantetheinyl_Trfase_dom_sf"/>
</dbReference>
<sequence>MIYGIGVDIVEVKRIEQSLKKHDERFKEKIFTDGEVDYCLKSNNAAIHFAARFAAKEAIVKALGTGLRNMKWTDIEIIKDELGKPEVKLHDKAKKIAQSLGIKKLLISLSHTDEYAVAQAMASKTV</sequence>
<dbReference type="EMBL" id="FUWM01000004">
    <property type="protein sequence ID" value="SJZ34485.1"/>
    <property type="molecule type" value="Genomic_DNA"/>
</dbReference>
<dbReference type="STRING" id="142842.SAMN02745118_00474"/>
<dbReference type="NCBIfam" id="TIGR00516">
    <property type="entry name" value="acpS"/>
    <property type="match status" value="1"/>
</dbReference>
<evidence type="ECO:0000313" key="11">
    <source>
        <dbReference type="Proteomes" id="UP000190625"/>
    </source>
</evidence>
<evidence type="ECO:0000256" key="3">
    <source>
        <dbReference type="ARBA" id="ARBA00022723"/>
    </source>
</evidence>
<keyword evidence="7 8" id="KW-0275">Fatty acid biosynthesis</keyword>
<dbReference type="PROSITE" id="PS50113">
    <property type="entry name" value="PAC"/>
    <property type="match status" value="1"/>
</dbReference>
<dbReference type="HAMAP" id="MF_00101">
    <property type="entry name" value="AcpS"/>
    <property type="match status" value="1"/>
</dbReference>
<gene>
    <name evidence="8" type="primary">acpS</name>
    <name evidence="10" type="ORF">SAMN02745118_00474</name>
</gene>
<evidence type="ECO:0000313" key="10">
    <source>
        <dbReference type="EMBL" id="SJZ34485.1"/>
    </source>
</evidence>
<dbReference type="Pfam" id="PF01648">
    <property type="entry name" value="ACPS"/>
    <property type="match status" value="1"/>
</dbReference>
<evidence type="ECO:0000256" key="4">
    <source>
        <dbReference type="ARBA" id="ARBA00022832"/>
    </source>
</evidence>
<dbReference type="SUPFAM" id="SSF56214">
    <property type="entry name" value="4'-phosphopantetheinyl transferase"/>
    <property type="match status" value="1"/>
</dbReference>
<dbReference type="AlphaFoldDB" id="A0A1T4JWS6"/>
<keyword evidence="8" id="KW-0963">Cytoplasm</keyword>
<keyword evidence="5 8" id="KW-0460">Magnesium</keyword>
<dbReference type="RefSeq" id="WP_078808995.1">
    <property type="nucleotide sequence ID" value="NZ_FUWM01000004.1"/>
</dbReference>
<dbReference type="GO" id="GO:0006633">
    <property type="term" value="P:fatty acid biosynthetic process"/>
    <property type="evidence" value="ECO:0007669"/>
    <property type="project" value="UniProtKB-UniRule"/>
</dbReference>
<dbReference type="Proteomes" id="UP000190625">
    <property type="component" value="Unassembled WGS sequence"/>
</dbReference>
<dbReference type="NCBIfam" id="TIGR00556">
    <property type="entry name" value="pantethn_trn"/>
    <property type="match status" value="1"/>
</dbReference>
<dbReference type="GO" id="GO:0008897">
    <property type="term" value="F:holo-[acyl-carrier-protein] synthase activity"/>
    <property type="evidence" value="ECO:0007669"/>
    <property type="project" value="UniProtKB-UniRule"/>
</dbReference>
<comment type="subcellular location">
    <subcellularLocation>
        <location evidence="8">Cytoplasm</location>
    </subcellularLocation>
</comment>
<comment type="catalytic activity">
    <reaction evidence="8">
        <text>apo-[ACP] + CoA = holo-[ACP] + adenosine 3',5'-bisphosphate + H(+)</text>
        <dbReference type="Rhea" id="RHEA:12068"/>
        <dbReference type="Rhea" id="RHEA-COMP:9685"/>
        <dbReference type="Rhea" id="RHEA-COMP:9690"/>
        <dbReference type="ChEBI" id="CHEBI:15378"/>
        <dbReference type="ChEBI" id="CHEBI:29999"/>
        <dbReference type="ChEBI" id="CHEBI:57287"/>
        <dbReference type="ChEBI" id="CHEBI:58343"/>
        <dbReference type="ChEBI" id="CHEBI:64479"/>
        <dbReference type="EC" id="2.7.8.7"/>
    </reaction>
</comment>
<evidence type="ECO:0000256" key="5">
    <source>
        <dbReference type="ARBA" id="ARBA00022842"/>
    </source>
</evidence>
<organism evidence="10 11">
    <name type="scientific">Selenihalanaerobacter shriftii</name>
    <dbReference type="NCBI Taxonomy" id="142842"/>
    <lineage>
        <taxon>Bacteria</taxon>
        <taxon>Bacillati</taxon>
        <taxon>Bacillota</taxon>
        <taxon>Clostridia</taxon>
        <taxon>Halanaerobiales</taxon>
        <taxon>Halobacteroidaceae</taxon>
        <taxon>Selenihalanaerobacter</taxon>
    </lineage>
</organism>
<protein>
    <recommendedName>
        <fullName evidence="8">Holo-[acyl-carrier-protein] synthase</fullName>
        <shortName evidence="8">Holo-ACP synthase</shortName>
        <ecNumber evidence="8">2.7.8.7</ecNumber>
    </recommendedName>
    <alternativeName>
        <fullName evidence="8">4'-phosphopantetheinyl transferase AcpS</fullName>
    </alternativeName>
</protein>
<proteinExistence type="inferred from homology"/>